<dbReference type="PANTHER" id="PTHR38340:SF1">
    <property type="entry name" value="S-LAYER PROTEIN"/>
    <property type="match status" value="1"/>
</dbReference>
<reference evidence="5" key="1">
    <citation type="journal article" date="2019" name="Int. J. Syst. Evol. Microbiol.">
        <title>The Global Catalogue of Microorganisms (GCM) 10K type strain sequencing project: providing services to taxonomists for standard genome sequencing and annotation.</title>
        <authorList>
            <consortium name="The Broad Institute Genomics Platform"/>
            <consortium name="The Broad Institute Genome Sequencing Center for Infectious Disease"/>
            <person name="Wu L."/>
            <person name="Ma J."/>
        </authorList>
    </citation>
    <scope>NUCLEOTIDE SEQUENCE [LARGE SCALE GENOMIC DNA]</scope>
    <source>
        <strain evidence="5">JCM 11448</strain>
    </source>
</reference>
<dbReference type="Gene3D" id="2.150.10.10">
    <property type="entry name" value="Serralysin-like metalloprotease, C-terminal"/>
    <property type="match status" value="2"/>
</dbReference>
<dbReference type="PRINTS" id="PR00313">
    <property type="entry name" value="CABNDNGRPT"/>
</dbReference>
<gene>
    <name evidence="4" type="ORF">GCM10009579_42190</name>
</gene>
<feature type="compositionally biased region" description="Acidic residues" evidence="3">
    <location>
        <begin position="332"/>
        <end position="345"/>
    </location>
</feature>
<name>A0ABP4HUP5_9ACTN</name>
<dbReference type="InterPro" id="IPR050557">
    <property type="entry name" value="RTX_toxin/Mannuronan_C5-epim"/>
</dbReference>
<accession>A0ABP4HUP5</accession>
<sequence>MAGRRGQPGERGVKRPGKDGYGDVAIPCATPGEKRDDLRLRETARKLGDSRSNRLPSIKVYRGDWKHQIADRRRQVAEPRFLPGPIGTDRTKGHFPMRRYRTLAATATLALALGGAALAAPAAQAAPTISGSLVHEDGELWYKATAGQKNDLTVSEQVVSRGEFESYYVLTFRDRGDITIDPEAANWDECAYPTASDHTVAQCAVEIPQNSDDSDNFDVDLGDGNDTAKIDPDGSAYAGIHGGAGNDVLQGSAAPTFYGEAGNDKIDGGGGVMGFGAYGGDGDDTITNCAQECQGGAGNDTITGGSEDNVLRGGTGKDILRGGKGADAIYGDQDDDTLYGEDGDDTMYGNSGNDVLWGGRGNDTLSGGPGSNEVHQD</sequence>
<evidence type="ECO:0000256" key="1">
    <source>
        <dbReference type="ARBA" id="ARBA00004613"/>
    </source>
</evidence>
<protein>
    <recommendedName>
        <fullName evidence="6">Calcium-binding protein</fullName>
    </recommendedName>
</protein>
<evidence type="ECO:0000256" key="3">
    <source>
        <dbReference type="SAM" id="MobiDB-lite"/>
    </source>
</evidence>
<evidence type="ECO:0000313" key="4">
    <source>
        <dbReference type="EMBL" id="GAA1278401.1"/>
    </source>
</evidence>
<comment type="subcellular location">
    <subcellularLocation>
        <location evidence="1">Secreted</location>
    </subcellularLocation>
</comment>
<evidence type="ECO:0000256" key="2">
    <source>
        <dbReference type="ARBA" id="ARBA00022525"/>
    </source>
</evidence>
<proteinExistence type="predicted"/>
<dbReference type="SUPFAM" id="SSF51120">
    <property type="entry name" value="beta-Roll"/>
    <property type="match status" value="1"/>
</dbReference>
<feature type="compositionally biased region" description="Basic and acidic residues" evidence="3">
    <location>
        <begin position="7"/>
        <end position="21"/>
    </location>
</feature>
<dbReference type="Proteomes" id="UP001500282">
    <property type="component" value="Unassembled WGS sequence"/>
</dbReference>
<keyword evidence="5" id="KW-1185">Reference proteome</keyword>
<dbReference type="Pfam" id="PF00353">
    <property type="entry name" value="HemolysinCabind"/>
    <property type="match status" value="4"/>
</dbReference>
<dbReference type="EMBL" id="BAAAIH010000023">
    <property type="protein sequence ID" value="GAA1278401.1"/>
    <property type="molecule type" value="Genomic_DNA"/>
</dbReference>
<comment type="caution">
    <text evidence="4">The sequence shown here is derived from an EMBL/GenBank/DDBJ whole genome shotgun (WGS) entry which is preliminary data.</text>
</comment>
<feature type="region of interest" description="Disordered" evidence="3">
    <location>
        <begin position="1"/>
        <end position="37"/>
    </location>
</feature>
<dbReference type="InterPro" id="IPR011049">
    <property type="entry name" value="Serralysin-like_metalloprot_C"/>
</dbReference>
<keyword evidence="2" id="KW-0964">Secreted</keyword>
<organism evidence="4 5">
    <name type="scientific">Streptomyces javensis</name>
    <dbReference type="NCBI Taxonomy" id="114698"/>
    <lineage>
        <taxon>Bacteria</taxon>
        <taxon>Bacillati</taxon>
        <taxon>Actinomycetota</taxon>
        <taxon>Actinomycetes</taxon>
        <taxon>Kitasatosporales</taxon>
        <taxon>Streptomycetaceae</taxon>
        <taxon>Streptomyces</taxon>
        <taxon>Streptomyces violaceusniger group</taxon>
    </lineage>
</organism>
<evidence type="ECO:0008006" key="6">
    <source>
        <dbReference type="Google" id="ProtNLM"/>
    </source>
</evidence>
<evidence type="ECO:0000313" key="5">
    <source>
        <dbReference type="Proteomes" id="UP001500282"/>
    </source>
</evidence>
<dbReference type="PANTHER" id="PTHR38340">
    <property type="entry name" value="S-LAYER PROTEIN"/>
    <property type="match status" value="1"/>
</dbReference>
<dbReference type="InterPro" id="IPR001343">
    <property type="entry name" value="Hemolysn_Ca-bd"/>
</dbReference>
<feature type="region of interest" description="Disordered" evidence="3">
    <location>
        <begin position="331"/>
        <end position="377"/>
    </location>
</feature>